<dbReference type="AlphaFoldDB" id="A0A162DLB3"/>
<proteinExistence type="predicted"/>
<sequence>MFGVDAFYYEEKIVFALREKDKNPHDNGIWIATKLEHHEQLKKQIKDVRIIKDFGPKTWMLLPADSDHFEEGMIKVSELIKEHSELIGNVPKPKKKKCK</sequence>
<dbReference type="Proteomes" id="UP000076715">
    <property type="component" value="Unassembled WGS sequence"/>
</dbReference>
<organism evidence="1 2">
    <name type="scientific">Aquimarina aggregata</name>
    <dbReference type="NCBI Taxonomy" id="1642818"/>
    <lineage>
        <taxon>Bacteria</taxon>
        <taxon>Pseudomonadati</taxon>
        <taxon>Bacteroidota</taxon>
        <taxon>Flavobacteriia</taxon>
        <taxon>Flavobacteriales</taxon>
        <taxon>Flavobacteriaceae</taxon>
        <taxon>Aquimarina</taxon>
    </lineage>
</organism>
<protein>
    <submittedName>
        <fullName evidence="1">Uncharacterized protein</fullName>
    </submittedName>
</protein>
<evidence type="ECO:0000313" key="2">
    <source>
        <dbReference type="Proteomes" id="UP000076715"/>
    </source>
</evidence>
<reference evidence="1 2" key="1">
    <citation type="submission" date="2016-01" db="EMBL/GenBank/DDBJ databases">
        <title>The draft genome sequence of Aquimarina sp. RZW4-3-2.</title>
        <authorList>
            <person name="Wang Y."/>
        </authorList>
    </citation>
    <scope>NUCLEOTIDE SEQUENCE [LARGE SCALE GENOMIC DNA]</scope>
    <source>
        <strain evidence="1 2">RZW4-3-2</strain>
    </source>
</reference>
<dbReference type="EMBL" id="LQRT01000002">
    <property type="protein sequence ID" value="KZS42118.1"/>
    <property type="molecule type" value="Genomic_DNA"/>
</dbReference>
<evidence type="ECO:0000313" key="1">
    <source>
        <dbReference type="EMBL" id="KZS42118.1"/>
    </source>
</evidence>
<dbReference type="STRING" id="1642818.AWE51_01355"/>
<name>A0A162DLB3_9FLAO</name>
<accession>A0A162DLB3</accession>
<comment type="caution">
    <text evidence="1">The sequence shown here is derived from an EMBL/GenBank/DDBJ whole genome shotgun (WGS) entry which is preliminary data.</text>
</comment>
<keyword evidence="2" id="KW-1185">Reference proteome</keyword>
<gene>
    <name evidence="1" type="ORF">AWE51_01355</name>
</gene>